<dbReference type="EMBL" id="JAPZBR010000006">
    <property type="protein sequence ID" value="KAJ5350268.1"/>
    <property type="molecule type" value="Genomic_DNA"/>
</dbReference>
<keyword evidence="15" id="KW-1185">Reference proteome</keyword>
<dbReference type="FunFam" id="1.20.1250.20:FF:000172">
    <property type="entry name" value="MFS multidrug resistance transporter"/>
    <property type="match status" value="1"/>
</dbReference>
<comment type="catalytic activity">
    <reaction evidence="8">
        <text>citrate(in) = citrate(out)</text>
        <dbReference type="Rhea" id="RHEA:33183"/>
        <dbReference type="ChEBI" id="CHEBI:16947"/>
    </reaction>
</comment>
<evidence type="ECO:0000256" key="1">
    <source>
        <dbReference type="ARBA" id="ARBA00004141"/>
    </source>
</evidence>
<gene>
    <name evidence="14" type="ORF">N7541_007995</name>
</gene>
<keyword evidence="3" id="KW-0813">Transport</keyword>
<dbReference type="InterPro" id="IPR011701">
    <property type="entry name" value="MFS"/>
</dbReference>
<dbReference type="Pfam" id="PF07690">
    <property type="entry name" value="MFS_1"/>
    <property type="match status" value="1"/>
</dbReference>
<dbReference type="Gene3D" id="1.20.1720.10">
    <property type="entry name" value="Multidrug resistance protein D"/>
    <property type="match status" value="1"/>
</dbReference>
<comment type="similarity">
    <text evidence="2">Belongs to the major facilitator superfamily.</text>
</comment>
<sequence length="554" mass="59938">MPQFSSTETLSDTKGPGHTRNKRPTLITQDDDDVTAPSIPTKVTSTTEKEIETPTTPAPYLPNLEGQTEQLSPYHVFSRGQKLEMVYIVSFAAIFSPLSSNIYFPAIAQISRVLNVSISLTTLTVTIYMIMQGLSPSFWGSFSDVLGRRTIFIGTFIVYIAANIALAVSTNYAELMVFRAMQAAGSAATISIGAGVIGDITTSAERGSLVGIFGGVRMLGQGVGPVFGGILSQYLGVSAIFWGLAIVSGISMMSIICFLPETLRPIAGNGTVPLHGVYKPLIYYVTGQKDAIEGAQPTGKKAQVTWKTIFEPLTFLGEADVFLTLLYGSIVYTVWSMVTSSTSALFEEMYGLNTLEIGLTFLGNGAGCMTGSYTIGYLMDFNYKKTEREYCQQHNLLAGTRITTKSHPGFPIEYARTRNTWWITVIFVICVAVYGLSLRTHLAVPITLQFMIAYGSTAIFTLNSALVIDLYPGASASATAVNNLMRCLIGAGGVAAVQYIIDALTPLYTFLLLAGIVIISIPLLFVVARWGPGWRHKRNGRLSKKANKAHILNA</sequence>
<dbReference type="SUPFAM" id="SSF103473">
    <property type="entry name" value="MFS general substrate transporter"/>
    <property type="match status" value="1"/>
</dbReference>
<feature type="transmembrane region" description="Helical" evidence="12">
    <location>
        <begin position="85"/>
        <end position="104"/>
    </location>
</feature>
<dbReference type="GO" id="GO:0140115">
    <property type="term" value="P:export across plasma membrane"/>
    <property type="evidence" value="ECO:0007669"/>
    <property type="project" value="UniProtKB-ARBA"/>
</dbReference>
<comment type="function">
    <text evidence="9">Transmembrane transporter that exports citrate across the cell membrane.</text>
</comment>
<feature type="transmembrane region" description="Helical" evidence="12">
    <location>
        <begin position="110"/>
        <end position="130"/>
    </location>
</feature>
<feature type="transmembrane region" description="Helical" evidence="12">
    <location>
        <begin position="420"/>
        <end position="438"/>
    </location>
</feature>
<reference evidence="14" key="1">
    <citation type="submission" date="2022-12" db="EMBL/GenBank/DDBJ databases">
        <authorList>
            <person name="Petersen C."/>
        </authorList>
    </citation>
    <scope>NUCLEOTIDE SEQUENCE</scope>
    <source>
        <strain evidence="14">IBT 35675</strain>
    </source>
</reference>
<keyword evidence="4 12" id="KW-0812">Transmembrane</keyword>
<evidence type="ECO:0000259" key="13">
    <source>
        <dbReference type="PROSITE" id="PS50850"/>
    </source>
</evidence>
<reference evidence="14" key="2">
    <citation type="journal article" date="2023" name="IMA Fungus">
        <title>Comparative genomic study of the Penicillium genus elucidates a diverse pangenome and 15 lateral gene transfer events.</title>
        <authorList>
            <person name="Petersen C."/>
            <person name="Sorensen T."/>
            <person name="Nielsen M.R."/>
            <person name="Sondergaard T.E."/>
            <person name="Sorensen J.L."/>
            <person name="Fitzpatrick D.A."/>
            <person name="Frisvad J.C."/>
            <person name="Nielsen K.L."/>
        </authorList>
    </citation>
    <scope>NUCLEOTIDE SEQUENCE</scope>
    <source>
        <strain evidence="14">IBT 35675</strain>
    </source>
</reference>
<evidence type="ECO:0000313" key="14">
    <source>
        <dbReference type="EMBL" id="KAJ5350268.1"/>
    </source>
</evidence>
<feature type="transmembrane region" description="Helical" evidence="12">
    <location>
        <begin position="151"/>
        <end position="170"/>
    </location>
</feature>
<feature type="transmembrane region" description="Helical" evidence="12">
    <location>
        <begin position="239"/>
        <end position="259"/>
    </location>
</feature>
<feature type="transmembrane region" description="Helical" evidence="12">
    <location>
        <begin position="209"/>
        <end position="227"/>
    </location>
</feature>
<protein>
    <recommendedName>
        <fullName evidence="10">Citrate exporter 1</fullName>
    </recommendedName>
</protein>
<dbReference type="GO" id="GO:0015137">
    <property type="term" value="F:citrate transmembrane transporter activity"/>
    <property type="evidence" value="ECO:0007669"/>
    <property type="project" value="UniProtKB-ARBA"/>
</dbReference>
<feature type="compositionally biased region" description="Polar residues" evidence="11">
    <location>
        <begin position="1"/>
        <end position="12"/>
    </location>
</feature>
<dbReference type="GO" id="GO:0005886">
    <property type="term" value="C:plasma membrane"/>
    <property type="evidence" value="ECO:0007669"/>
    <property type="project" value="UniProtKB-ARBA"/>
</dbReference>
<organism evidence="14 15">
    <name type="scientific">Penicillium brevicompactum</name>
    <dbReference type="NCBI Taxonomy" id="5074"/>
    <lineage>
        <taxon>Eukaryota</taxon>
        <taxon>Fungi</taxon>
        <taxon>Dikarya</taxon>
        <taxon>Ascomycota</taxon>
        <taxon>Pezizomycotina</taxon>
        <taxon>Eurotiomycetes</taxon>
        <taxon>Eurotiomycetidae</taxon>
        <taxon>Eurotiales</taxon>
        <taxon>Aspergillaceae</taxon>
        <taxon>Penicillium</taxon>
    </lineage>
</organism>
<comment type="caution">
    <text evidence="14">The sequence shown here is derived from an EMBL/GenBank/DDBJ whole genome shotgun (WGS) entry which is preliminary data.</text>
</comment>
<evidence type="ECO:0000256" key="6">
    <source>
        <dbReference type="ARBA" id="ARBA00023136"/>
    </source>
</evidence>
<feature type="domain" description="Major facilitator superfamily (MFS) profile" evidence="13">
    <location>
        <begin position="85"/>
        <end position="532"/>
    </location>
</feature>
<accession>A0A9W9QY82</accession>
<evidence type="ECO:0000256" key="12">
    <source>
        <dbReference type="SAM" id="Phobius"/>
    </source>
</evidence>
<feature type="transmembrane region" description="Helical" evidence="12">
    <location>
        <begin position="483"/>
        <end position="501"/>
    </location>
</feature>
<evidence type="ECO:0000256" key="10">
    <source>
        <dbReference type="ARBA" id="ARBA00074746"/>
    </source>
</evidence>
<evidence type="ECO:0000313" key="15">
    <source>
        <dbReference type="Proteomes" id="UP001148299"/>
    </source>
</evidence>
<feature type="transmembrane region" description="Helical" evidence="12">
    <location>
        <begin position="507"/>
        <end position="528"/>
    </location>
</feature>
<proteinExistence type="inferred from homology"/>
<evidence type="ECO:0000256" key="8">
    <source>
        <dbReference type="ARBA" id="ARBA00051015"/>
    </source>
</evidence>
<feature type="region of interest" description="Disordered" evidence="11">
    <location>
        <begin position="1"/>
        <end position="63"/>
    </location>
</feature>
<evidence type="ECO:0000256" key="7">
    <source>
        <dbReference type="ARBA" id="ARBA00023180"/>
    </source>
</evidence>
<dbReference type="Gene3D" id="1.20.1250.20">
    <property type="entry name" value="MFS general substrate transporter like domains"/>
    <property type="match status" value="1"/>
</dbReference>
<dbReference type="PRINTS" id="PR01036">
    <property type="entry name" value="TCRTETB"/>
</dbReference>
<evidence type="ECO:0000256" key="9">
    <source>
        <dbReference type="ARBA" id="ARBA00057034"/>
    </source>
</evidence>
<dbReference type="InterPro" id="IPR020846">
    <property type="entry name" value="MFS_dom"/>
</dbReference>
<dbReference type="Proteomes" id="UP001148299">
    <property type="component" value="Unassembled WGS sequence"/>
</dbReference>
<keyword evidence="7" id="KW-0325">Glycoprotein</keyword>
<comment type="subcellular location">
    <subcellularLocation>
        <location evidence="1">Membrane</location>
        <topology evidence="1">Multi-pass membrane protein</topology>
    </subcellularLocation>
</comment>
<evidence type="ECO:0000256" key="4">
    <source>
        <dbReference type="ARBA" id="ARBA00022692"/>
    </source>
</evidence>
<name>A0A9W9QY82_PENBR</name>
<evidence type="ECO:0000256" key="5">
    <source>
        <dbReference type="ARBA" id="ARBA00022989"/>
    </source>
</evidence>
<dbReference type="FunFam" id="1.20.1720.10:FF:000009">
    <property type="entry name" value="MFS multidrug transporter"/>
    <property type="match status" value="1"/>
</dbReference>
<dbReference type="AlphaFoldDB" id="A0A9W9QY82"/>
<dbReference type="OrthoDB" id="440553at2759"/>
<dbReference type="InterPro" id="IPR036259">
    <property type="entry name" value="MFS_trans_sf"/>
</dbReference>
<dbReference type="PANTHER" id="PTHR23502:SF26">
    <property type="entry name" value="MAJOR FACILITATOR SUPERFAMILY (MFS) PROFILE DOMAIN-CONTAINING PROTEIN"/>
    <property type="match status" value="1"/>
</dbReference>
<evidence type="ECO:0000256" key="3">
    <source>
        <dbReference type="ARBA" id="ARBA00022448"/>
    </source>
</evidence>
<feature type="transmembrane region" description="Helical" evidence="12">
    <location>
        <begin position="358"/>
        <end position="379"/>
    </location>
</feature>
<evidence type="ECO:0000256" key="2">
    <source>
        <dbReference type="ARBA" id="ARBA00008335"/>
    </source>
</evidence>
<keyword evidence="6 12" id="KW-0472">Membrane</keyword>
<dbReference type="PROSITE" id="PS50850">
    <property type="entry name" value="MFS"/>
    <property type="match status" value="1"/>
</dbReference>
<keyword evidence="5 12" id="KW-1133">Transmembrane helix</keyword>
<dbReference type="PANTHER" id="PTHR23502">
    <property type="entry name" value="MAJOR FACILITATOR SUPERFAMILY"/>
    <property type="match status" value="1"/>
</dbReference>
<evidence type="ECO:0000256" key="11">
    <source>
        <dbReference type="SAM" id="MobiDB-lite"/>
    </source>
</evidence>
<feature type="transmembrane region" description="Helical" evidence="12">
    <location>
        <begin position="321"/>
        <end position="338"/>
    </location>
</feature>
<feature type="transmembrane region" description="Helical" evidence="12">
    <location>
        <begin position="450"/>
        <end position="471"/>
    </location>
</feature>